<dbReference type="InterPro" id="IPR011009">
    <property type="entry name" value="Kinase-like_dom_sf"/>
</dbReference>
<keyword evidence="6" id="KW-0808">Transferase</keyword>
<protein>
    <recommendedName>
        <fullName evidence="4">Casein kinase I</fullName>
        <ecNumber evidence="1">2.7.11.1</ecNumber>
    </recommendedName>
</protein>
<dbReference type="PROSITE" id="PS50011">
    <property type="entry name" value="PROTEIN_KINASE_DOM"/>
    <property type="match status" value="1"/>
</dbReference>
<dbReference type="Pfam" id="PF00069">
    <property type="entry name" value="Pkinase"/>
    <property type="match status" value="1"/>
</dbReference>
<dbReference type="SUPFAM" id="SSF56112">
    <property type="entry name" value="Protein kinase-like (PK-like)"/>
    <property type="match status" value="1"/>
</dbReference>
<dbReference type="InterPro" id="IPR008271">
    <property type="entry name" value="Ser/Thr_kinase_AS"/>
</dbReference>
<dbReference type="EMBL" id="CAJZBQ010000010">
    <property type="protein sequence ID" value="CAG9313286.1"/>
    <property type="molecule type" value="Genomic_DNA"/>
</dbReference>
<accession>A0AAU9IJ93</accession>
<organism evidence="9 10">
    <name type="scientific">Blepharisma stoltei</name>
    <dbReference type="NCBI Taxonomy" id="1481888"/>
    <lineage>
        <taxon>Eukaryota</taxon>
        <taxon>Sar</taxon>
        <taxon>Alveolata</taxon>
        <taxon>Ciliophora</taxon>
        <taxon>Postciliodesmatophora</taxon>
        <taxon>Heterotrichea</taxon>
        <taxon>Heterotrichida</taxon>
        <taxon>Blepharismidae</taxon>
        <taxon>Blepharisma</taxon>
    </lineage>
</organism>
<evidence type="ECO:0000256" key="7">
    <source>
        <dbReference type="SAM" id="MobiDB-lite"/>
    </source>
</evidence>
<feature type="compositionally biased region" description="Basic residues" evidence="7">
    <location>
        <begin position="306"/>
        <end position="316"/>
    </location>
</feature>
<keyword evidence="6" id="KW-0723">Serine/threonine-protein kinase</keyword>
<dbReference type="AlphaFoldDB" id="A0AAU9IJ93"/>
<dbReference type="GO" id="GO:0005524">
    <property type="term" value="F:ATP binding"/>
    <property type="evidence" value="ECO:0007669"/>
    <property type="project" value="UniProtKB-UniRule"/>
</dbReference>
<evidence type="ECO:0000256" key="6">
    <source>
        <dbReference type="RuleBase" id="RU000304"/>
    </source>
</evidence>
<evidence type="ECO:0000256" key="1">
    <source>
        <dbReference type="ARBA" id="ARBA00012513"/>
    </source>
</evidence>
<evidence type="ECO:0000256" key="5">
    <source>
        <dbReference type="PROSITE-ProRule" id="PRU10141"/>
    </source>
</evidence>
<keyword evidence="6" id="KW-0418">Kinase</keyword>
<comment type="caution">
    <text evidence="9">The sequence shown here is derived from an EMBL/GenBank/DDBJ whole genome shotgun (WGS) entry which is preliminary data.</text>
</comment>
<dbReference type="CDD" id="cd14016">
    <property type="entry name" value="STKc_CK1"/>
    <property type="match status" value="1"/>
</dbReference>
<name>A0AAU9IJ93_9CILI</name>
<dbReference type="Proteomes" id="UP001162131">
    <property type="component" value="Unassembled WGS sequence"/>
</dbReference>
<dbReference type="InterPro" id="IPR017441">
    <property type="entry name" value="Protein_kinase_ATP_BS"/>
</dbReference>
<keyword evidence="2 5" id="KW-0547">Nucleotide-binding</keyword>
<dbReference type="FunFam" id="1.10.510.10:FF:000596">
    <property type="entry name" value="CK1 family protein kinase"/>
    <property type="match status" value="1"/>
</dbReference>
<keyword evidence="3 5" id="KW-0067">ATP-binding</keyword>
<evidence type="ECO:0000259" key="8">
    <source>
        <dbReference type="PROSITE" id="PS50011"/>
    </source>
</evidence>
<evidence type="ECO:0000256" key="4">
    <source>
        <dbReference type="ARBA" id="ARBA00023860"/>
    </source>
</evidence>
<dbReference type="Gene3D" id="1.10.510.10">
    <property type="entry name" value="Transferase(Phosphotransferase) domain 1"/>
    <property type="match status" value="1"/>
</dbReference>
<dbReference type="PROSITE" id="PS00107">
    <property type="entry name" value="PROTEIN_KINASE_ATP"/>
    <property type="match status" value="1"/>
</dbReference>
<evidence type="ECO:0000313" key="9">
    <source>
        <dbReference type="EMBL" id="CAG9313286.1"/>
    </source>
</evidence>
<dbReference type="InterPro" id="IPR050235">
    <property type="entry name" value="CK1_Ser-Thr_kinase"/>
</dbReference>
<evidence type="ECO:0000313" key="10">
    <source>
        <dbReference type="Proteomes" id="UP001162131"/>
    </source>
</evidence>
<dbReference type="PROSITE" id="PS00108">
    <property type="entry name" value="PROTEIN_KINASE_ST"/>
    <property type="match status" value="1"/>
</dbReference>
<feature type="domain" description="Protein kinase" evidence="8">
    <location>
        <begin position="11"/>
        <end position="278"/>
    </location>
</feature>
<dbReference type="SMART" id="SM00220">
    <property type="entry name" value="S_TKc"/>
    <property type="match status" value="1"/>
</dbReference>
<keyword evidence="10" id="KW-1185">Reference proteome</keyword>
<reference evidence="9" key="1">
    <citation type="submission" date="2021-09" db="EMBL/GenBank/DDBJ databases">
        <authorList>
            <consortium name="AG Swart"/>
            <person name="Singh M."/>
            <person name="Singh A."/>
            <person name="Seah K."/>
            <person name="Emmerich C."/>
        </authorList>
    </citation>
    <scope>NUCLEOTIDE SEQUENCE</scope>
    <source>
        <strain evidence="9">ATCC30299</strain>
    </source>
</reference>
<sequence length="382" mass="43885">MDSEKRIGGKFVIGSKIGGGSFGEIFNGININTNDKIAIKFEPNGCKTPQLISEAKILRSLDKGIGIPKIFWYGNGDDGSYMVMELLGHSLEDQFSTCHRKFTLRTTIKLADQMLHRIEFVHNNNIIHRDIKPDNFIMGLGSKSNIVYIIDFGLSKKYRDPRTKQHIPYRENKSLTGTARYASINTHMGIEQSRRDDLESIGYSIIYFYRGNLPWQGIRTGTKQEKYQKIMEKKIGTPLDQLCRGFPQEFINYMSYCRSLHFEEKPDYDYLRRLFQTVATTEQFSSDSKFDWVKTTASSHGSSRSVNRRHKHKKAKHTEPQPLPLEEKISYTESGSGTKTLVMDCNGWPEFKNRDKILRSRHEVDLTNLLPIANIKAGCSVY</sequence>
<feature type="region of interest" description="Disordered" evidence="7">
    <location>
        <begin position="298"/>
        <end position="323"/>
    </location>
</feature>
<dbReference type="InterPro" id="IPR000719">
    <property type="entry name" value="Prot_kinase_dom"/>
</dbReference>
<evidence type="ECO:0000256" key="3">
    <source>
        <dbReference type="ARBA" id="ARBA00022840"/>
    </source>
</evidence>
<dbReference type="GO" id="GO:0004674">
    <property type="term" value="F:protein serine/threonine kinase activity"/>
    <property type="evidence" value="ECO:0007669"/>
    <property type="project" value="UniProtKB-KW"/>
</dbReference>
<gene>
    <name evidence="9" type="ORF">BSTOLATCC_MIC8559</name>
</gene>
<proteinExistence type="inferred from homology"/>
<dbReference type="EC" id="2.7.11.1" evidence="1"/>
<evidence type="ECO:0000256" key="2">
    <source>
        <dbReference type="ARBA" id="ARBA00022741"/>
    </source>
</evidence>
<comment type="similarity">
    <text evidence="6">Belongs to the protein kinase superfamily.</text>
</comment>
<feature type="binding site" evidence="5">
    <location>
        <position position="40"/>
    </location>
    <ligand>
        <name>ATP</name>
        <dbReference type="ChEBI" id="CHEBI:30616"/>
    </ligand>
</feature>
<dbReference type="PANTHER" id="PTHR11909">
    <property type="entry name" value="CASEIN KINASE-RELATED"/>
    <property type="match status" value="1"/>
</dbReference>